<gene>
    <name evidence="2" type="ORF">BCL74_0146</name>
</gene>
<dbReference type="PANTHER" id="PTHR34219">
    <property type="entry name" value="IRON-REGULATED INNER MEMBRANE PROTEIN-RELATED"/>
    <property type="match status" value="1"/>
</dbReference>
<feature type="transmembrane region" description="Helical" evidence="1">
    <location>
        <begin position="488"/>
        <end position="506"/>
    </location>
</feature>
<accession>A0A420WN80</accession>
<reference evidence="2 3" key="1">
    <citation type="submission" date="2018-10" db="EMBL/GenBank/DDBJ databases">
        <title>Comparative analysis of microorganisms from saline springs in Andes Mountain Range, Colombia.</title>
        <authorList>
            <person name="Rubin E."/>
        </authorList>
    </citation>
    <scope>NUCLEOTIDE SEQUENCE [LARGE SCALE GENOMIC DNA]</scope>
    <source>
        <strain evidence="2 3">USBA 36</strain>
    </source>
</reference>
<feature type="transmembrane region" description="Helical" evidence="1">
    <location>
        <begin position="156"/>
        <end position="183"/>
    </location>
</feature>
<feature type="transmembrane region" description="Helical" evidence="1">
    <location>
        <begin position="359"/>
        <end position="380"/>
    </location>
</feature>
<feature type="transmembrane region" description="Helical" evidence="1">
    <location>
        <begin position="423"/>
        <end position="445"/>
    </location>
</feature>
<dbReference type="Pfam" id="PF03929">
    <property type="entry name" value="PepSY_TM"/>
    <property type="match status" value="1"/>
</dbReference>
<keyword evidence="1" id="KW-0812">Transmembrane</keyword>
<feature type="transmembrane region" description="Helical" evidence="1">
    <location>
        <begin position="204"/>
        <end position="227"/>
    </location>
</feature>
<dbReference type="InterPro" id="IPR005625">
    <property type="entry name" value="PepSY-ass_TM"/>
</dbReference>
<keyword evidence="1" id="KW-1133">Transmembrane helix</keyword>
<dbReference type="EMBL" id="RBIG01000001">
    <property type="protein sequence ID" value="RKQ72382.1"/>
    <property type="molecule type" value="Genomic_DNA"/>
</dbReference>
<keyword evidence="1" id="KW-0472">Membrane</keyword>
<organism evidence="2 3">
    <name type="scientific">Oceanibaculum indicum</name>
    <dbReference type="NCBI Taxonomy" id="526216"/>
    <lineage>
        <taxon>Bacteria</taxon>
        <taxon>Pseudomonadati</taxon>
        <taxon>Pseudomonadota</taxon>
        <taxon>Alphaproteobacteria</taxon>
        <taxon>Rhodospirillales</taxon>
        <taxon>Oceanibaculaceae</taxon>
        <taxon>Oceanibaculum</taxon>
    </lineage>
</organism>
<dbReference type="Proteomes" id="UP000277424">
    <property type="component" value="Unassembled WGS sequence"/>
</dbReference>
<dbReference type="AlphaFoldDB" id="A0A420WN80"/>
<evidence type="ECO:0000313" key="2">
    <source>
        <dbReference type="EMBL" id="RKQ72382.1"/>
    </source>
</evidence>
<evidence type="ECO:0000313" key="3">
    <source>
        <dbReference type="Proteomes" id="UP000277424"/>
    </source>
</evidence>
<feature type="transmembrane region" description="Helical" evidence="1">
    <location>
        <begin position="392"/>
        <end position="417"/>
    </location>
</feature>
<sequence length="526" mass="56460">MIELSQARSKRLLAVHGWSGTVLGLALYVVILTGAVVVFAHEIGTWSVSGSRAEQPLAVPMDAKLRELAAQVDPEYLDDINLFHNAAGHISAFFHTHGVKEDGHPMEKGVRFTFDPLTGETLTRQEGYADEFEEPVSGLQDFLVELHVNLHAPNPIGLYLTGILGFVMLAAAVSGFLLHRHLIKDLFVSPRLSSRLLNARDRHILAGSWGLPFAFVLAFTGAFLSFAGSIGLMTISMVAFGGDQEKLIETIVGTPEGEDATPAPLANLDAMLRQAAEKSHSAPAFVSIMHYGRADARVFSFHLAGEGELQSQQHVFKGSDGSYLGPKPTLGTKPSAGDAAFTLVSVLHFGTFAGLLSRVIWFALGLAMCYVTLTGLQLWLRRREDSPLWRRLGRSVPIVGYGLPIALAASGIGYLLALPAGAVLFWTPAGFLIASGLATILGCILRDEALLYRLYRGLLGASLLALPVLRWLLGGTGWGPLMANGNDIVVLLDLALATGGIGYLYLSIARRPAPQWGADKRPVAAE</sequence>
<feature type="transmembrane region" description="Helical" evidence="1">
    <location>
        <begin position="12"/>
        <end position="40"/>
    </location>
</feature>
<comment type="caution">
    <text evidence="2">The sequence shown here is derived from an EMBL/GenBank/DDBJ whole genome shotgun (WGS) entry which is preliminary data.</text>
</comment>
<dbReference type="PANTHER" id="PTHR34219:SF3">
    <property type="entry name" value="BLL7967 PROTEIN"/>
    <property type="match status" value="1"/>
</dbReference>
<dbReference type="OrthoDB" id="9776609at2"/>
<feature type="transmembrane region" description="Helical" evidence="1">
    <location>
        <begin position="454"/>
        <end position="473"/>
    </location>
</feature>
<protein>
    <submittedName>
        <fullName evidence="2">Putative iron-regulated membrane protein</fullName>
    </submittedName>
</protein>
<name>A0A420WN80_9PROT</name>
<evidence type="ECO:0000256" key="1">
    <source>
        <dbReference type="SAM" id="Phobius"/>
    </source>
</evidence>
<proteinExistence type="predicted"/>
<dbReference type="RefSeq" id="WP_121216765.1">
    <property type="nucleotide sequence ID" value="NZ_RBIG01000001.1"/>
</dbReference>